<comment type="caution">
    <text evidence="3">The sequence shown here is derived from an EMBL/GenBank/DDBJ whole genome shotgun (WGS) entry which is preliminary data.</text>
</comment>
<feature type="signal peptide" evidence="1">
    <location>
        <begin position="1"/>
        <end position="23"/>
    </location>
</feature>
<evidence type="ECO:0000313" key="4">
    <source>
        <dbReference type="Proteomes" id="UP001447008"/>
    </source>
</evidence>
<keyword evidence="1" id="KW-0732">Signal</keyword>
<dbReference type="Proteomes" id="UP001447008">
    <property type="component" value="Unassembled WGS sequence"/>
</dbReference>
<accession>A0ABU9MVA1</accession>
<dbReference type="EMBL" id="JBCGCU010000006">
    <property type="protein sequence ID" value="MEM0515222.1"/>
    <property type="molecule type" value="Genomic_DNA"/>
</dbReference>
<gene>
    <name evidence="3" type="ORF">WCN91_07235</name>
</gene>
<protein>
    <submittedName>
        <fullName evidence="3">Endonuclease/exonuclease/phosphatase family protein</fullName>
    </submittedName>
</protein>
<dbReference type="Pfam" id="PF03372">
    <property type="entry name" value="Exo_endo_phos"/>
    <property type="match status" value="1"/>
</dbReference>
<dbReference type="InterPro" id="IPR005135">
    <property type="entry name" value="Endo/exonuclease/phosphatase"/>
</dbReference>
<dbReference type="PROSITE" id="PS51257">
    <property type="entry name" value="PROKAR_LIPOPROTEIN"/>
    <property type="match status" value="1"/>
</dbReference>
<keyword evidence="3" id="KW-0255">Endonuclease</keyword>
<organism evidence="3 4">
    <name type="scientific">Pseudoalteromonas qingdaonensis</name>
    <dbReference type="NCBI Taxonomy" id="3131913"/>
    <lineage>
        <taxon>Bacteria</taxon>
        <taxon>Pseudomonadati</taxon>
        <taxon>Pseudomonadota</taxon>
        <taxon>Gammaproteobacteria</taxon>
        <taxon>Alteromonadales</taxon>
        <taxon>Pseudoalteromonadaceae</taxon>
        <taxon>Pseudoalteromonas</taxon>
    </lineage>
</organism>
<evidence type="ECO:0000259" key="2">
    <source>
        <dbReference type="Pfam" id="PF03372"/>
    </source>
</evidence>
<sequence length="408" mass="44631">MKAQGQAFYLLGALLLGVSGLSACTSATPRLNSDAAQSAPSIRIATFNVSMDGSNYNEHFTSLTQSPLPQLLAEGSHKQIHNIAAIIQAVRPDVILLNEFDFTGDWQQNVALFQQNFLTQTHGDYQAISYQYSYAAPVNTGVASEYDFDGNGKKTGIAGDAYGFGFYPGQYGMLLLSRFPIDTDAVRTFQHLPWHTQSGASMPQLEGQPFYDQQTWQAARLSSKSFWDIPLEIAGERLHILASHPTPPVFDGAEDRNGLRNFAEIKLVADYITTPAPGYLVDDKGQAGGLSGDTRFVILGDLNVAPQGPKARPEAIDQLLKHPKVDSSLIPVSKGGAESSTEPFAKFYTASWQARVDYVLPSQFGLQSVASGVYWPGQGESGYELVRDRKLSSDHRLVWMDVQIITNE</sequence>
<keyword evidence="3" id="KW-0378">Hydrolase</keyword>
<dbReference type="SUPFAM" id="SSF56219">
    <property type="entry name" value="DNase I-like"/>
    <property type="match status" value="1"/>
</dbReference>
<dbReference type="InterPro" id="IPR036691">
    <property type="entry name" value="Endo/exonu/phosph_ase_sf"/>
</dbReference>
<feature type="domain" description="Endonuclease/exonuclease/phosphatase" evidence="2">
    <location>
        <begin position="45"/>
        <end position="395"/>
    </location>
</feature>
<evidence type="ECO:0000313" key="3">
    <source>
        <dbReference type="EMBL" id="MEM0515222.1"/>
    </source>
</evidence>
<reference evidence="3 4" key="1">
    <citation type="submission" date="2024-03" db="EMBL/GenBank/DDBJ databases">
        <title>Pseudoalteromonas qingdaonensis sp. nov., isolated from the intestines of marine benthic organisms.</title>
        <authorList>
            <person name="Lin X."/>
            <person name="Fang S."/>
            <person name="Hu X."/>
        </authorList>
    </citation>
    <scope>NUCLEOTIDE SEQUENCE [LARGE SCALE GENOMIC DNA]</scope>
    <source>
        <strain evidence="3 4">YIC-827</strain>
    </source>
</reference>
<dbReference type="Gene3D" id="3.60.10.10">
    <property type="entry name" value="Endonuclease/exonuclease/phosphatase"/>
    <property type="match status" value="1"/>
</dbReference>
<evidence type="ECO:0000256" key="1">
    <source>
        <dbReference type="SAM" id="SignalP"/>
    </source>
</evidence>
<name>A0ABU9MVA1_9GAMM</name>
<keyword evidence="3" id="KW-0540">Nuclease</keyword>
<proteinExistence type="predicted"/>
<dbReference type="GO" id="GO:0004519">
    <property type="term" value="F:endonuclease activity"/>
    <property type="evidence" value="ECO:0007669"/>
    <property type="project" value="UniProtKB-KW"/>
</dbReference>
<keyword evidence="4" id="KW-1185">Reference proteome</keyword>
<dbReference type="RefSeq" id="WP_342677691.1">
    <property type="nucleotide sequence ID" value="NZ_JBCGCU010000006.1"/>
</dbReference>
<feature type="chain" id="PRO_5045649251" evidence="1">
    <location>
        <begin position="24"/>
        <end position="408"/>
    </location>
</feature>